<dbReference type="AlphaFoldDB" id="A0A853AHB0"/>
<feature type="transmembrane region" description="Helical" evidence="9">
    <location>
        <begin position="332"/>
        <end position="352"/>
    </location>
</feature>
<dbReference type="InterPro" id="IPR006153">
    <property type="entry name" value="Cation/H_exchanger_TM"/>
</dbReference>
<dbReference type="RefSeq" id="WP_179719803.1">
    <property type="nucleotide sequence ID" value="NZ_BAABFH010000001.1"/>
</dbReference>
<feature type="transmembrane region" description="Helical" evidence="9">
    <location>
        <begin position="272"/>
        <end position="290"/>
    </location>
</feature>
<feature type="transmembrane region" description="Helical" evidence="9">
    <location>
        <begin position="6"/>
        <end position="28"/>
    </location>
</feature>
<organism evidence="11 12">
    <name type="scientific">Saccharopolyspora hordei</name>
    <dbReference type="NCBI Taxonomy" id="1838"/>
    <lineage>
        <taxon>Bacteria</taxon>
        <taxon>Bacillati</taxon>
        <taxon>Actinomycetota</taxon>
        <taxon>Actinomycetes</taxon>
        <taxon>Pseudonocardiales</taxon>
        <taxon>Pseudonocardiaceae</taxon>
        <taxon>Saccharopolyspora</taxon>
    </lineage>
</organism>
<dbReference type="Pfam" id="PF02080">
    <property type="entry name" value="TrkA_C"/>
    <property type="match status" value="1"/>
</dbReference>
<keyword evidence="5 9" id="KW-0812">Transmembrane</keyword>
<evidence type="ECO:0000313" key="12">
    <source>
        <dbReference type="Proteomes" id="UP000587002"/>
    </source>
</evidence>
<comment type="subcellular location">
    <subcellularLocation>
        <location evidence="1">Cell membrane</location>
        <topology evidence="1">Multi-pass membrane protein</topology>
    </subcellularLocation>
</comment>
<dbReference type="InterPro" id="IPR036721">
    <property type="entry name" value="RCK_C_sf"/>
</dbReference>
<dbReference type="NCBIfam" id="NF003715">
    <property type="entry name" value="PRK05326.1-2"/>
    <property type="match status" value="1"/>
</dbReference>
<dbReference type="Gene3D" id="1.20.1530.20">
    <property type="match status" value="1"/>
</dbReference>
<keyword evidence="4" id="KW-1003">Cell membrane</keyword>
<feature type="transmembrane region" description="Helical" evidence="9">
    <location>
        <begin position="296"/>
        <end position="320"/>
    </location>
</feature>
<evidence type="ECO:0000259" key="10">
    <source>
        <dbReference type="PROSITE" id="PS51202"/>
    </source>
</evidence>
<name>A0A853AHB0_9PSEU</name>
<protein>
    <submittedName>
        <fullName evidence="11">Cell volume regulation protein A</fullName>
    </submittedName>
</protein>
<dbReference type="PROSITE" id="PS51202">
    <property type="entry name" value="RCK_C"/>
    <property type="match status" value="1"/>
</dbReference>
<keyword evidence="7" id="KW-0406">Ion transport</keyword>
<evidence type="ECO:0000256" key="5">
    <source>
        <dbReference type="ARBA" id="ARBA00022692"/>
    </source>
</evidence>
<feature type="transmembrane region" description="Helical" evidence="9">
    <location>
        <begin position="187"/>
        <end position="206"/>
    </location>
</feature>
<evidence type="ECO:0000256" key="3">
    <source>
        <dbReference type="ARBA" id="ARBA00022449"/>
    </source>
</evidence>
<evidence type="ECO:0000256" key="1">
    <source>
        <dbReference type="ARBA" id="ARBA00004651"/>
    </source>
</evidence>
<proteinExistence type="predicted"/>
<dbReference type="Pfam" id="PF00999">
    <property type="entry name" value="Na_H_Exchanger"/>
    <property type="match status" value="1"/>
</dbReference>
<evidence type="ECO:0000256" key="8">
    <source>
        <dbReference type="ARBA" id="ARBA00023136"/>
    </source>
</evidence>
<keyword evidence="3" id="KW-0050">Antiport</keyword>
<evidence type="ECO:0000256" key="7">
    <source>
        <dbReference type="ARBA" id="ARBA00023065"/>
    </source>
</evidence>
<evidence type="ECO:0000313" key="11">
    <source>
        <dbReference type="EMBL" id="NYI83378.1"/>
    </source>
</evidence>
<evidence type="ECO:0000256" key="4">
    <source>
        <dbReference type="ARBA" id="ARBA00022475"/>
    </source>
</evidence>
<dbReference type="GO" id="GO:0008324">
    <property type="term" value="F:monoatomic cation transmembrane transporter activity"/>
    <property type="evidence" value="ECO:0007669"/>
    <property type="project" value="InterPro"/>
</dbReference>
<keyword evidence="8 9" id="KW-0472">Membrane</keyword>
<comment type="caution">
    <text evidence="11">The sequence shown here is derived from an EMBL/GenBank/DDBJ whole genome shotgun (WGS) entry which is preliminary data.</text>
</comment>
<dbReference type="PANTHER" id="PTHR32507">
    <property type="entry name" value="NA(+)/H(+) ANTIPORTER 1"/>
    <property type="match status" value="1"/>
</dbReference>
<keyword evidence="6 9" id="KW-1133">Transmembrane helix</keyword>
<dbReference type="GO" id="GO:0015297">
    <property type="term" value="F:antiporter activity"/>
    <property type="evidence" value="ECO:0007669"/>
    <property type="project" value="UniProtKB-KW"/>
</dbReference>
<dbReference type="Gene3D" id="3.30.70.1450">
    <property type="entry name" value="Regulator of K+ conductance, C-terminal domain"/>
    <property type="match status" value="1"/>
</dbReference>
<evidence type="ECO:0000256" key="6">
    <source>
        <dbReference type="ARBA" id="ARBA00022989"/>
    </source>
</evidence>
<dbReference type="GO" id="GO:0006813">
    <property type="term" value="P:potassium ion transport"/>
    <property type="evidence" value="ECO:0007669"/>
    <property type="project" value="InterPro"/>
</dbReference>
<dbReference type="GO" id="GO:1902600">
    <property type="term" value="P:proton transmembrane transport"/>
    <property type="evidence" value="ECO:0007669"/>
    <property type="project" value="InterPro"/>
</dbReference>
<dbReference type="NCBIfam" id="NF003716">
    <property type="entry name" value="PRK05326.1-3"/>
    <property type="match status" value="1"/>
</dbReference>
<evidence type="ECO:0000256" key="2">
    <source>
        <dbReference type="ARBA" id="ARBA00022448"/>
    </source>
</evidence>
<reference evidence="11 12" key="1">
    <citation type="submission" date="2020-07" db="EMBL/GenBank/DDBJ databases">
        <title>Sequencing the genomes of 1000 actinobacteria strains.</title>
        <authorList>
            <person name="Klenk H.-P."/>
        </authorList>
    </citation>
    <scope>NUCLEOTIDE SEQUENCE [LARGE SCALE GENOMIC DNA]</scope>
    <source>
        <strain evidence="11 12">DSM 44065</strain>
    </source>
</reference>
<dbReference type="SUPFAM" id="SSF116726">
    <property type="entry name" value="TrkA C-terminal domain-like"/>
    <property type="match status" value="1"/>
</dbReference>
<feature type="transmembrane region" description="Helical" evidence="9">
    <location>
        <begin position="120"/>
        <end position="143"/>
    </location>
</feature>
<sequence>MSLQQLYVVLLVSGLVVLTGAMAALLASRLGLPSLLLYLALGVVLGEDVLGIEFHDAQLAQNLGTAALAVILVEGGLTTRWTDIRRVIVPAGVLATVGVGASVVITALGAHLLLGIDWQVSLLLGAIVSSTDAAAVFSVLRVLPLPRRLAGLLEAESGFNDAPTVIFVLLFSTVPLEPSPLEITGNLVYQLVIGGIMGLLIGWTGAQVLPRLALPASGLYPVATFGLGLVAFAAGGAAQASGFLAAYLAGVVLANTGRLPHRAATRSFAEGLGWLAQIGLFVLLGLLVTPSELPALVLPALVVGLVLLLVARPLSVVVSLLPFRVPWREQVFLSWAGLRGAVPIVLATYPIVQGVPGSERVLDIVFVLVVVFTLVQGPGLRPLARLLGIIPREVTRELQVESVPLNVVGAELLTMTVPPGSRLHHTTVVELRLPEPSVIPLIVRGGRAFVPLPDTYLEMGDELLVVTTLEHRAAAERRLRAVSRRGKLAHWFGERGDPE</sequence>
<feature type="transmembrane region" description="Helical" evidence="9">
    <location>
        <begin position="89"/>
        <end position="114"/>
    </location>
</feature>
<accession>A0A853AHB0</accession>
<feature type="transmembrane region" description="Helical" evidence="9">
    <location>
        <begin position="364"/>
        <end position="384"/>
    </location>
</feature>
<evidence type="ECO:0000256" key="9">
    <source>
        <dbReference type="SAM" id="Phobius"/>
    </source>
</evidence>
<feature type="domain" description="RCK C-terminal" evidence="10">
    <location>
        <begin position="400"/>
        <end position="481"/>
    </location>
</feature>
<keyword evidence="12" id="KW-1185">Reference proteome</keyword>
<keyword evidence="2" id="KW-0813">Transport</keyword>
<dbReference type="InterPro" id="IPR006037">
    <property type="entry name" value="RCK_C"/>
</dbReference>
<gene>
    <name evidence="11" type="ORF">HNR68_002008</name>
</gene>
<dbReference type="PANTHER" id="PTHR32507:SF7">
    <property type="entry name" value="K(+)_H(+) ANTIPORTER NHAP2"/>
    <property type="match status" value="1"/>
</dbReference>
<dbReference type="GO" id="GO:0005886">
    <property type="term" value="C:plasma membrane"/>
    <property type="evidence" value="ECO:0007669"/>
    <property type="project" value="UniProtKB-SubCell"/>
</dbReference>
<feature type="transmembrane region" description="Helical" evidence="9">
    <location>
        <begin position="58"/>
        <end position="77"/>
    </location>
</feature>
<dbReference type="Proteomes" id="UP000587002">
    <property type="component" value="Unassembled WGS sequence"/>
</dbReference>
<dbReference type="InterPro" id="IPR038770">
    <property type="entry name" value="Na+/solute_symporter_sf"/>
</dbReference>
<dbReference type="EMBL" id="JACCFJ010000001">
    <property type="protein sequence ID" value="NYI83378.1"/>
    <property type="molecule type" value="Genomic_DNA"/>
</dbReference>